<dbReference type="InterPro" id="IPR054722">
    <property type="entry name" value="PolX-like_BBD"/>
</dbReference>
<evidence type="ECO:0000313" key="4">
    <source>
        <dbReference type="EMBL" id="KAH0769725.1"/>
    </source>
</evidence>
<feature type="domain" description="GAG-pre-integrase" evidence="2">
    <location>
        <begin position="99"/>
        <end position="155"/>
    </location>
</feature>
<protein>
    <recommendedName>
        <fullName evidence="6">GAG-pre-integrase domain-containing protein</fullName>
    </recommendedName>
</protein>
<gene>
    <name evidence="4" type="ORF">KY290_013706</name>
</gene>
<accession>A0ABQ7VPK7</accession>
<evidence type="ECO:0000259" key="2">
    <source>
        <dbReference type="Pfam" id="PF13976"/>
    </source>
</evidence>
<evidence type="ECO:0000256" key="1">
    <source>
        <dbReference type="ARBA" id="ARBA00022670"/>
    </source>
</evidence>
<dbReference type="PANTHER" id="PTHR42648">
    <property type="entry name" value="TRANSPOSASE, PUTATIVE-RELATED"/>
    <property type="match status" value="1"/>
</dbReference>
<dbReference type="Pfam" id="PF22936">
    <property type="entry name" value="Pol_BBD"/>
    <property type="match status" value="1"/>
</dbReference>
<evidence type="ECO:0008006" key="6">
    <source>
        <dbReference type="Google" id="ProtNLM"/>
    </source>
</evidence>
<keyword evidence="1" id="KW-0645">Protease</keyword>
<organism evidence="4 5">
    <name type="scientific">Solanum tuberosum</name>
    <name type="common">Potato</name>
    <dbReference type="NCBI Taxonomy" id="4113"/>
    <lineage>
        <taxon>Eukaryota</taxon>
        <taxon>Viridiplantae</taxon>
        <taxon>Streptophyta</taxon>
        <taxon>Embryophyta</taxon>
        <taxon>Tracheophyta</taxon>
        <taxon>Spermatophyta</taxon>
        <taxon>Magnoliopsida</taxon>
        <taxon>eudicotyledons</taxon>
        <taxon>Gunneridae</taxon>
        <taxon>Pentapetalae</taxon>
        <taxon>asterids</taxon>
        <taxon>lamiids</taxon>
        <taxon>Solanales</taxon>
        <taxon>Solanaceae</taxon>
        <taxon>Solanoideae</taxon>
        <taxon>Solaneae</taxon>
        <taxon>Solanum</taxon>
    </lineage>
</organism>
<dbReference type="Pfam" id="PF13976">
    <property type="entry name" value="gag_pre-integrs"/>
    <property type="match status" value="1"/>
</dbReference>
<evidence type="ECO:0000313" key="5">
    <source>
        <dbReference type="Proteomes" id="UP000826656"/>
    </source>
</evidence>
<keyword evidence="1" id="KW-0378">Hydrolase</keyword>
<proteinExistence type="predicted"/>
<feature type="domain" description="Retrovirus-related Pol polyprotein from transposon TNT 1-94-like beta-barrel" evidence="3">
    <location>
        <begin position="12"/>
        <end position="87"/>
    </location>
</feature>
<dbReference type="InterPro" id="IPR039537">
    <property type="entry name" value="Retrotran_Ty1/copia-like"/>
</dbReference>
<dbReference type="InterPro" id="IPR025724">
    <property type="entry name" value="GAG-pre-integrase_dom"/>
</dbReference>
<dbReference type="PANTHER" id="PTHR42648:SF21">
    <property type="entry name" value="CYSTEINE-RICH RLK (RECEPTOR-LIKE PROTEIN KINASE) 8"/>
    <property type="match status" value="1"/>
</dbReference>
<dbReference type="EMBL" id="JAIVGD010000011">
    <property type="protein sequence ID" value="KAH0769725.1"/>
    <property type="molecule type" value="Genomic_DNA"/>
</dbReference>
<comment type="caution">
    <text evidence="4">The sequence shown here is derived from an EMBL/GenBank/DDBJ whole genome shotgun (WGS) entry which is preliminary data.</text>
</comment>
<name>A0ABQ7VPK7_SOLTU</name>
<evidence type="ECO:0000259" key="3">
    <source>
        <dbReference type="Pfam" id="PF22936"/>
    </source>
</evidence>
<sequence>MDMKKRGNGQSWYMDSGCSRHMTGDILNFLSLEGHQSGGVSFGGGNKGSIIGIGRIGRSADHSIDNVHYVDGLKYNLLSVSQICDKGNEVKFMSDKCLSLCLSAQTDDANLWHRRLGHVSASLLNKLVAGDLVRGLPKLKFSNDKICDACAKWKQTRSSFKTKKGVTTTRPLELLHMDLCGLVRIQRRGGKMFRRGSKETAERNVEKGIYGP</sequence>
<dbReference type="Proteomes" id="UP000826656">
    <property type="component" value="Unassembled WGS sequence"/>
</dbReference>
<keyword evidence="5" id="KW-1185">Reference proteome</keyword>
<reference evidence="4 5" key="1">
    <citation type="journal article" date="2021" name="bioRxiv">
        <title>Chromosome-scale and haplotype-resolved genome assembly of a tetraploid potato cultivar.</title>
        <authorList>
            <person name="Sun H."/>
            <person name="Jiao W.-B."/>
            <person name="Krause K."/>
            <person name="Campoy J.A."/>
            <person name="Goel M."/>
            <person name="Folz-Donahue K."/>
            <person name="Kukat C."/>
            <person name="Huettel B."/>
            <person name="Schneeberger K."/>
        </authorList>
    </citation>
    <scope>NUCLEOTIDE SEQUENCE [LARGE SCALE GENOMIC DNA]</scope>
    <source>
        <strain evidence="4">SolTubOtavaFocal</strain>
        <tissue evidence="4">Leaves</tissue>
    </source>
</reference>